<comment type="caution">
    <text evidence="5">The sequence shown here is derived from an EMBL/GenBank/DDBJ whole genome shotgun (WGS) entry which is preliminary data.</text>
</comment>
<feature type="compositionally biased region" description="Polar residues" evidence="3">
    <location>
        <begin position="164"/>
        <end position="185"/>
    </location>
</feature>
<dbReference type="EMBL" id="CAMGYJ010000005">
    <property type="protein sequence ID" value="CAI0408917.1"/>
    <property type="molecule type" value="Genomic_DNA"/>
</dbReference>
<evidence type="ECO:0000259" key="4">
    <source>
        <dbReference type="Pfam" id="PF24659"/>
    </source>
</evidence>
<keyword evidence="2" id="KW-0539">Nucleus</keyword>
<name>A0AAV0JHA0_9ROSI</name>
<evidence type="ECO:0000313" key="5">
    <source>
        <dbReference type="EMBL" id="CAI0408917.1"/>
    </source>
</evidence>
<dbReference type="GO" id="GO:0005634">
    <property type="term" value="C:nucleus"/>
    <property type="evidence" value="ECO:0007669"/>
    <property type="project" value="UniProtKB-SubCell"/>
</dbReference>
<reference evidence="5" key="1">
    <citation type="submission" date="2022-08" db="EMBL/GenBank/DDBJ databases">
        <authorList>
            <person name="Gutierrez-Valencia J."/>
        </authorList>
    </citation>
    <scope>NUCLEOTIDE SEQUENCE</scope>
</reference>
<feature type="region of interest" description="Disordered" evidence="3">
    <location>
        <begin position="160"/>
        <end position="200"/>
    </location>
</feature>
<feature type="compositionally biased region" description="Basic and acidic residues" evidence="3">
    <location>
        <begin position="622"/>
        <end position="636"/>
    </location>
</feature>
<dbReference type="InterPro" id="IPR056065">
    <property type="entry name" value="DUF7648"/>
</dbReference>
<feature type="region of interest" description="Disordered" evidence="3">
    <location>
        <begin position="347"/>
        <end position="431"/>
    </location>
</feature>
<feature type="region of interest" description="Disordered" evidence="3">
    <location>
        <begin position="559"/>
        <end position="636"/>
    </location>
</feature>
<feature type="region of interest" description="Disordered" evidence="3">
    <location>
        <begin position="1"/>
        <end position="32"/>
    </location>
</feature>
<feature type="compositionally biased region" description="Polar residues" evidence="3">
    <location>
        <begin position="406"/>
        <end position="423"/>
    </location>
</feature>
<feature type="compositionally biased region" description="Polar residues" evidence="3">
    <location>
        <begin position="286"/>
        <end position="302"/>
    </location>
</feature>
<dbReference type="PANTHER" id="PTHR14571:SF9">
    <property type="entry name" value="HISTONE-LYSINE N-METHYLTRANSFERASE SET-26-RELATED"/>
    <property type="match status" value="1"/>
</dbReference>
<accession>A0AAV0JHA0</accession>
<evidence type="ECO:0000256" key="1">
    <source>
        <dbReference type="ARBA" id="ARBA00004123"/>
    </source>
</evidence>
<evidence type="ECO:0000256" key="2">
    <source>
        <dbReference type="ARBA" id="ARBA00023242"/>
    </source>
</evidence>
<feature type="region of interest" description="Disordered" evidence="3">
    <location>
        <begin position="227"/>
        <end position="302"/>
    </location>
</feature>
<sequence>MSLQGEKDLNGPPGGDEMNPSSAGSEMKHIAGEFESAKLEANGYQMNGAWPHSAPAVVRIEVTVDSFTGVMDSPLTCSGAKDKRMSFNSGPDNIKLDDVGPATSPSRDMDAQELERTSDAKEAVNKYDEEKLVENNCEAEEDKQLAGGLCELRRELKQDLGSAGEQSTSSKTITTQPTLSSQCTMIPTGGKSSSNSSSGMIPKIASYDYSTSTDALNDIADLKQPVSSHSLDKDRTTNDIVSERDEHSPSRSKLLHTSASRRLESDSKDRMKHSSSKVSLAHSSKTTGSLQSDRGSNSQSRTSGLALLLHKELNGSPSVPRVCQAGSLPQLSSPTATSLLMKRSASGSGGIRLLSPPDSRRQDTACTADVLSKRTSGGSSSKAQNVKKNTAAASTSTANRGRSSSPDVNDLNNESSLRNSPRNISDEETGPTGLSVRLINEIMSKGKRMTYDELFNAVLPHWNNLRKHNGERYAYSSHSQAVLDCLRNRHEWARLVDRGPKPLGILNHYMQTWDGQVQARKGGRLMQKNQKTIMKVGRGEVRRTGQKSVESQRDQVFLKGKRKARKRRRLALQGRGIEDVGKRQKTASLSDEDSDSFSNSSEESLFSGKDEIEGSAAAGPFRSDDSDNSSDEKRTI</sequence>
<proteinExistence type="predicted"/>
<feature type="compositionally biased region" description="Basic residues" evidence="3">
    <location>
        <begin position="559"/>
        <end position="570"/>
    </location>
</feature>
<feature type="compositionally biased region" description="Basic and acidic residues" evidence="3">
    <location>
        <begin position="107"/>
        <end position="121"/>
    </location>
</feature>
<feature type="compositionally biased region" description="Basic and acidic residues" evidence="3">
    <location>
        <begin position="230"/>
        <end position="249"/>
    </location>
</feature>
<dbReference type="Pfam" id="PF24659">
    <property type="entry name" value="DUF7648"/>
    <property type="match status" value="1"/>
</dbReference>
<comment type="subcellular location">
    <subcellularLocation>
        <location evidence="1">Nucleus</location>
    </subcellularLocation>
</comment>
<feature type="region of interest" description="Disordered" evidence="3">
    <location>
        <begin position="82"/>
        <end position="121"/>
    </location>
</feature>
<feature type="compositionally biased region" description="Low complexity" evidence="3">
    <location>
        <begin position="276"/>
        <end position="285"/>
    </location>
</feature>
<feature type="compositionally biased region" description="Polar residues" evidence="3">
    <location>
        <begin position="373"/>
        <end position="388"/>
    </location>
</feature>
<dbReference type="PANTHER" id="PTHR14571">
    <property type="entry name" value="HISTONE-LYSINE N-METHYLTRANSFERASE SET-26-RELATED"/>
    <property type="match status" value="1"/>
</dbReference>
<evidence type="ECO:0000256" key="3">
    <source>
        <dbReference type="SAM" id="MobiDB-lite"/>
    </source>
</evidence>
<feature type="domain" description="DUF7648" evidence="4">
    <location>
        <begin position="438"/>
        <end position="496"/>
    </location>
</feature>
<dbReference type="Proteomes" id="UP001154282">
    <property type="component" value="Unassembled WGS sequence"/>
</dbReference>
<protein>
    <recommendedName>
        <fullName evidence="4">DUF7648 domain-containing protein</fullName>
    </recommendedName>
</protein>
<gene>
    <name evidence="5" type="ORF">LITE_LOCUS14166</name>
</gene>
<dbReference type="AlphaFoldDB" id="A0AAV0JHA0"/>
<feature type="compositionally biased region" description="Low complexity" evidence="3">
    <location>
        <begin position="596"/>
        <end position="607"/>
    </location>
</feature>
<evidence type="ECO:0000313" key="6">
    <source>
        <dbReference type="Proteomes" id="UP001154282"/>
    </source>
</evidence>
<organism evidence="5 6">
    <name type="scientific">Linum tenue</name>
    <dbReference type="NCBI Taxonomy" id="586396"/>
    <lineage>
        <taxon>Eukaryota</taxon>
        <taxon>Viridiplantae</taxon>
        <taxon>Streptophyta</taxon>
        <taxon>Embryophyta</taxon>
        <taxon>Tracheophyta</taxon>
        <taxon>Spermatophyta</taxon>
        <taxon>Magnoliopsida</taxon>
        <taxon>eudicotyledons</taxon>
        <taxon>Gunneridae</taxon>
        <taxon>Pentapetalae</taxon>
        <taxon>rosids</taxon>
        <taxon>fabids</taxon>
        <taxon>Malpighiales</taxon>
        <taxon>Linaceae</taxon>
        <taxon>Linum</taxon>
    </lineage>
</organism>
<feature type="compositionally biased region" description="Low complexity" evidence="3">
    <location>
        <begin position="389"/>
        <end position="405"/>
    </location>
</feature>
<keyword evidence="6" id="KW-1185">Reference proteome</keyword>